<evidence type="ECO:0000313" key="10">
    <source>
        <dbReference type="EMBL" id="RUT67347.1"/>
    </source>
</evidence>
<dbReference type="SMART" id="SM00729">
    <property type="entry name" value="Elp3"/>
    <property type="match status" value="1"/>
</dbReference>
<dbReference type="SFLD" id="SFLDS00029">
    <property type="entry name" value="Radical_SAM"/>
    <property type="match status" value="1"/>
</dbReference>
<dbReference type="Gene3D" id="3.80.30.20">
    <property type="entry name" value="tm_1862 like domain"/>
    <property type="match status" value="1"/>
</dbReference>
<dbReference type="Proteomes" id="UP000286908">
    <property type="component" value="Unassembled WGS sequence"/>
</dbReference>
<dbReference type="PANTHER" id="PTHR43409">
    <property type="entry name" value="ANAEROBIC MAGNESIUM-PROTOPORPHYRIN IX MONOMETHYL ESTER CYCLASE-RELATED"/>
    <property type="match status" value="1"/>
</dbReference>
<name>A0A433ZZA0_MORMO</name>
<dbReference type="EMBL" id="NRQY01000001">
    <property type="protein sequence ID" value="RUT67347.1"/>
    <property type="molecule type" value="Genomic_DNA"/>
</dbReference>
<comment type="cofactor">
    <cofactor evidence="1">
        <name>[4Fe-4S] cluster</name>
        <dbReference type="ChEBI" id="CHEBI:49883"/>
    </cofactor>
</comment>
<evidence type="ECO:0000256" key="6">
    <source>
        <dbReference type="ARBA" id="ARBA00023004"/>
    </source>
</evidence>
<dbReference type="InterPro" id="IPR025274">
    <property type="entry name" value="DUF4070"/>
</dbReference>
<keyword evidence="2" id="KW-0489">Methyltransferase</keyword>
<evidence type="ECO:0000256" key="1">
    <source>
        <dbReference type="ARBA" id="ARBA00001966"/>
    </source>
</evidence>
<accession>A0A433ZZA0</accession>
<keyword evidence="7" id="KW-0411">Iron-sulfur</keyword>
<dbReference type="CDD" id="cd01335">
    <property type="entry name" value="Radical_SAM"/>
    <property type="match status" value="1"/>
</dbReference>
<keyword evidence="4" id="KW-0949">S-adenosyl-L-methionine</keyword>
<dbReference type="SFLD" id="SFLDG01123">
    <property type="entry name" value="methyltransferase_(Class_B)"/>
    <property type="match status" value="1"/>
</dbReference>
<dbReference type="InterPro" id="IPR006638">
    <property type="entry name" value="Elp3/MiaA/NifB-like_rSAM"/>
</dbReference>
<evidence type="ECO:0000256" key="4">
    <source>
        <dbReference type="ARBA" id="ARBA00022691"/>
    </source>
</evidence>
<keyword evidence="5" id="KW-0479">Metal-binding</keyword>
<dbReference type="InterPro" id="IPR058240">
    <property type="entry name" value="rSAM_sf"/>
</dbReference>
<dbReference type="SFLD" id="SFLDG01082">
    <property type="entry name" value="B12-binding_domain_containing"/>
    <property type="match status" value="1"/>
</dbReference>
<dbReference type="PROSITE" id="PS51918">
    <property type="entry name" value="RADICAL_SAM"/>
    <property type="match status" value="1"/>
</dbReference>
<proteinExistence type="predicted"/>
<dbReference type="InterPro" id="IPR023404">
    <property type="entry name" value="rSAM_horseshoe"/>
</dbReference>
<evidence type="ECO:0000256" key="3">
    <source>
        <dbReference type="ARBA" id="ARBA00022679"/>
    </source>
</evidence>
<dbReference type="Pfam" id="PF04055">
    <property type="entry name" value="Radical_SAM"/>
    <property type="match status" value="1"/>
</dbReference>
<reference evidence="10 11" key="1">
    <citation type="submission" date="2017-08" db="EMBL/GenBank/DDBJ databases">
        <title>Draft genome sequence of pheromone producing symbiont Morganella morganii, of the female New Zealand grass grub Costelytra giveni.</title>
        <authorList>
            <person name="Laugraud A."/>
            <person name="Young S.D."/>
            <person name="Hurst M.H."/>
        </authorList>
    </citation>
    <scope>NUCLEOTIDE SEQUENCE [LARGE SCALE GENOMIC DNA]</scope>
    <source>
        <strain evidence="10 11">MMsCG</strain>
    </source>
</reference>
<keyword evidence="6" id="KW-0408">Iron</keyword>
<feature type="domain" description="Radical SAM core" evidence="9">
    <location>
        <begin position="168"/>
        <end position="384"/>
    </location>
</feature>
<dbReference type="OrthoDB" id="9801424at2"/>
<dbReference type="Pfam" id="PF13282">
    <property type="entry name" value="DUF4070"/>
    <property type="match status" value="1"/>
</dbReference>
<evidence type="ECO:0000256" key="2">
    <source>
        <dbReference type="ARBA" id="ARBA00022603"/>
    </source>
</evidence>
<evidence type="ECO:0000259" key="9">
    <source>
        <dbReference type="PROSITE" id="PS51918"/>
    </source>
</evidence>
<evidence type="ECO:0000313" key="11">
    <source>
        <dbReference type="Proteomes" id="UP000286908"/>
    </source>
</evidence>
<dbReference type="GO" id="GO:0003824">
    <property type="term" value="F:catalytic activity"/>
    <property type="evidence" value="ECO:0007669"/>
    <property type="project" value="InterPro"/>
</dbReference>
<comment type="caution">
    <text evidence="10">The sequence shown here is derived from an EMBL/GenBank/DDBJ whole genome shotgun (WGS) entry which is preliminary data.</text>
</comment>
<protein>
    <submittedName>
        <fullName evidence="10">B12-binding domain-containing radical SAM protein</fullName>
    </submittedName>
</protein>
<sequence length="457" mass="51750">MSSAEQEAPVKILLILPFDRTYRYRKSAFSVAISYAPLTLITLAALVPPHLNAELTLCDEGVSPPVTGGNFDLVVITATASSSPRAYALCRYWRERGARTVMGGAHVTLQPDEAAQYADTVLIGAGEYIWPQFLQDMADGHPQPRYQHRPERGFLPGPVPRRDLLPPRAYMNIATVIADRGCPLACEFCSVQHQWGRKGTARPVAEVIDEIKQSGKQRWIFFDPNLYADRQYSLTLFRALIPLKIRWSGLATLNVTDDDEVFRALCDSGCEGLLIGLENLSQQTMTATGKNCNQVSEYRRQIRRLRDNRIAALGCFVLGFDEDTPESIRDTLRQIPSLGLDLVRFSVLTPLPGTRLWQRMAEEGRLITQDLSLYDNEHVVFQPKNMSPEMLQSLLHEAWRETYRLTAILRRVLHRPGSRFIRLAANLGFRLYARRLRHEKTGLFDPVVVTNNTRKTD</sequence>
<evidence type="ECO:0000256" key="8">
    <source>
        <dbReference type="SAM" id="Phobius"/>
    </source>
</evidence>
<dbReference type="PANTHER" id="PTHR43409:SF7">
    <property type="entry name" value="BLL1977 PROTEIN"/>
    <property type="match status" value="1"/>
</dbReference>
<dbReference type="GO" id="GO:0051539">
    <property type="term" value="F:4 iron, 4 sulfur cluster binding"/>
    <property type="evidence" value="ECO:0007669"/>
    <property type="project" value="UniProtKB-KW"/>
</dbReference>
<dbReference type="InterPro" id="IPR007197">
    <property type="entry name" value="rSAM"/>
</dbReference>
<dbReference type="GO" id="GO:0005829">
    <property type="term" value="C:cytosol"/>
    <property type="evidence" value="ECO:0007669"/>
    <property type="project" value="TreeGrafter"/>
</dbReference>
<dbReference type="SUPFAM" id="SSF102114">
    <property type="entry name" value="Radical SAM enzymes"/>
    <property type="match status" value="1"/>
</dbReference>
<dbReference type="GO" id="GO:0046872">
    <property type="term" value="F:metal ion binding"/>
    <property type="evidence" value="ECO:0007669"/>
    <property type="project" value="UniProtKB-KW"/>
</dbReference>
<keyword evidence="8" id="KW-1133">Transmembrane helix</keyword>
<keyword evidence="3" id="KW-0808">Transferase</keyword>
<dbReference type="InterPro" id="IPR051198">
    <property type="entry name" value="BchE-like"/>
</dbReference>
<dbReference type="InterPro" id="IPR034466">
    <property type="entry name" value="Methyltransferase_Class_B"/>
</dbReference>
<dbReference type="Gene3D" id="3.40.50.280">
    <property type="entry name" value="Cobalamin-binding domain"/>
    <property type="match status" value="1"/>
</dbReference>
<gene>
    <name evidence="10" type="ORF">CKG00_01600</name>
</gene>
<evidence type="ECO:0000256" key="7">
    <source>
        <dbReference type="ARBA" id="ARBA00023014"/>
    </source>
</evidence>
<dbReference type="AlphaFoldDB" id="A0A433ZZA0"/>
<keyword evidence="8" id="KW-0812">Transmembrane</keyword>
<evidence type="ECO:0000256" key="5">
    <source>
        <dbReference type="ARBA" id="ARBA00022723"/>
    </source>
</evidence>
<keyword evidence="8" id="KW-0472">Membrane</keyword>
<organism evidence="10 11">
    <name type="scientific">Morganella morganii</name>
    <name type="common">Proteus morganii</name>
    <dbReference type="NCBI Taxonomy" id="582"/>
    <lineage>
        <taxon>Bacteria</taxon>
        <taxon>Pseudomonadati</taxon>
        <taxon>Pseudomonadota</taxon>
        <taxon>Gammaproteobacteria</taxon>
        <taxon>Enterobacterales</taxon>
        <taxon>Morganellaceae</taxon>
        <taxon>Morganella</taxon>
    </lineage>
</organism>
<feature type="transmembrane region" description="Helical" evidence="8">
    <location>
        <begin position="28"/>
        <end position="47"/>
    </location>
</feature>